<sequence length="288" mass="30720">MSSRSSLRSPLPLRVLRGVIIAAALVASLGPVLYGVLLTLRPASSVIREPLRLIPGPDEIDLSAYATAMLNESAGGFGLGRFVLNSLVVALCTVVLSILVSVLGAYAAARLRYAGRGVVNAIILAVYLFPGIVLSVPLFVLLARVGLTGSLAGLFLVYVASTVPVALYMMRNYFIALPISIEEAATVDGASLPRMLWNIILPVAIPGVVSTAIYTFMIAWNEYFYALLFLVQRREQWTAPLGIAQLSDFDVPVTVLLAGSITVTVPVIILFSVVQRFLIDGLTSGAEK</sequence>
<feature type="transmembrane region" description="Helical" evidence="7">
    <location>
        <begin position="121"/>
        <end position="143"/>
    </location>
</feature>
<dbReference type="Gene3D" id="1.10.3720.10">
    <property type="entry name" value="MetI-like"/>
    <property type="match status" value="1"/>
</dbReference>
<dbReference type="GO" id="GO:0055085">
    <property type="term" value="P:transmembrane transport"/>
    <property type="evidence" value="ECO:0007669"/>
    <property type="project" value="InterPro"/>
</dbReference>
<dbReference type="PROSITE" id="PS50928">
    <property type="entry name" value="ABC_TM1"/>
    <property type="match status" value="1"/>
</dbReference>
<dbReference type="AlphaFoldDB" id="A0A7Z0D934"/>
<comment type="similarity">
    <text evidence="7">Belongs to the binding-protein-dependent transport system permease family.</text>
</comment>
<gene>
    <name evidence="9" type="ORF">GGQ54_001722</name>
</gene>
<evidence type="ECO:0000256" key="3">
    <source>
        <dbReference type="ARBA" id="ARBA00022475"/>
    </source>
</evidence>
<name>A0A7Z0D934_9ACTN</name>
<feature type="transmembrane region" description="Helical" evidence="7">
    <location>
        <begin position="20"/>
        <end position="40"/>
    </location>
</feature>
<dbReference type="EMBL" id="JACBZS010000001">
    <property type="protein sequence ID" value="NYI71162.1"/>
    <property type="molecule type" value="Genomic_DNA"/>
</dbReference>
<evidence type="ECO:0000256" key="2">
    <source>
        <dbReference type="ARBA" id="ARBA00022448"/>
    </source>
</evidence>
<keyword evidence="6 7" id="KW-0472">Membrane</keyword>
<dbReference type="SUPFAM" id="SSF161098">
    <property type="entry name" value="MetI-like"/>
    <property type="match status" value="1"/>
</dbReference>
<keyword evidence="4 7" id="KW-0812">Transmembrane</keyword>
<dbReference type="GO" id="GO:0005886">
    <property type="term" value="C:plasma membrane"/>
    <property type="evidence" value="ECO:0007669"/>
    <property type="project" value="UniProtKB-SubCell"/>
</dbReference>
<evidence type="ECO:0000256" key="7">
    <source>
        <dbReference type="RuleBase" id="RU363032"/>
    </source>
</evidence>
<feature type="transmembrane region" description="Helical" evidence="7">
    <location>
        <begin position="255"/>
        <end position="274"/>
    </location>
</feature>
<comment type="caution">
    <text evidence="9">The sequence shown here is derived from an EMBL/GenBank/DDBJ whole genome shotgun (WGS) entry which is preliminary data.</text>
</comment>
<dbReference type="InterPro" id="IPR000515">
    <property type="entry name" value="MetI-like"/>
</dbReference>
<evidence type="ECO:0000256" key="6">
    <source>
        <dbReference type="ARBA" id="ARBA00023136"/>
    </source>
</evidence>
<feature type="transmembrane region" description="Helical" evidence="7">
    <location>
        <begin position="199"/>
        <end position="220"/>
    </location>
</feature>
<evidence type="ECO:0000256" key="1">
    <source>
        <dbReference type="ARBA" id="ARBA00004651"/>
    </source>
</evidence>
<dbReference type="Pfam" id="PF00528">
    <property type="entry name" value="BPD_transp_1"/>
    <property type="match status" value="1"/>
</dbReference>
<dbReference type="Proteomes" id="UP000527616">
    <property type="component" value="Unassembled WGS sequence"/>
</dbReference>
<evidence type="ECO:0000256" key="4">
    <source>
        <dbReference type="ARBA" id="ARBA00022692"/>
    </source>
</evidence>
<protein>
    <submittedName>
        <fullName evidence="9">Multiple sugar transport system permease protein</fullName>
    </submittedName>
</protein>
<evidence type="ECO:0000313" key="9">
    <source>
        <dbReference type="EMBL" id="NYI71162.1"/>
    </source>
</evidence>
<dbReference type="InterPro" id="IPR050901">
    <property type="entry name" value="BP-dep_ABC_trans_perm"/>
</dbReference>
<organism evidence="9 10">
    <name type="scientific">Naumannella cuiyingiana</name>
    <dbReference type="NCBI Taxonomy" id="1347891"/>
    <lineage>
        <taxon>Bacteria</taxon>
        <taxon>Bacillati</taxon>
        <taxon>Actinomycetota</taxon>
        <taxon>Actinomycetes</taxon>
        <taxon>Propionibacteriales</taxon>
        <taxon>Propionibacteriaceae</taxon>
        <taxon>Naumannella</taxon>
    </lineage>
</organism>
<accession>A0A7Z0D934</accession>
<keyword evidence="2 7" id="KW-0813">Transport</keyword>
<reference evidence="9 10" key="1">
    <citation type="submission" date="2020-07" db="EMBL/GenBank/DDBJ databases">
        <title>Sequencing the genomes of 1000 actinobacteria strains.</title>
        <authorList>
            <person name="Klenk H.-P."/>
        </authorList>
    </citation>
    <scope>NUCLEOTIDE SEQUENCE [LARGE SCALE GENOMIC DNA]</scope>
    <source>
        <strain evidence="9 10">DSM 103164</strain>
    </source>
</reference>
<dbReference type="RefSeq" id="WP_218843789.1">
    <property type="nucleotide sequence ID" value="NZ_JACBZS010000001.1"/>
</dbReference>
<keyword evidence="3" id="KW-1003">Cell membrane</keyword>
<proteinExistence type="inferred from homology"/>
<dbReference type="CDD" id="cd06261">
    <property type="entry name" value="TM_PBP2"/>
    <property type="match status" value="1"/>
</dbReference>
<evidence type="ECO:0000259" key="8">
    <source>
        <dbReference type="PROSITE" id="PS50928"/>
    </source>
</evidence>
<dbReference type="PANTHER" id="PTHR32243:SF18">
    <property type="entry name" value="INNER MEMBRANE ABC TRANSPORTER PERMEASE PROTEIN YCJP"/>
    <property type="match status" value="1"/>
</dbReference>
<feature type="domain" description="ABC transmembrane type-1" evidence="8">
    <location>
        <begin position="83"/>
        <end position="274"/>
    </location>
</feature>
<dbReference type="InterPro" id="IPR035906">
    <property type="entry name" value="MetI-like_sf"/>
</dbReference>
<comment type="subcellular location">
    <subcellularLocation>
        <location evidence="1 7">Cell membrane</location>
        <topology evidence="1 7">Multi-pass membrane protein</topology>
    </subcellularLocation>
</comment>
<feature type="transmembrane region" description="Helical" evidence="7">
    <location>
        <begin position="87"/>
        <end position="109"/>
    </location>
</feature>
<keyword evidence="10" id="KW-1185">Reference proteome</keyword>
<keyword evidence="9" id="KW-0762">Sugar transport</keyword>
<evidence type="ECO:0000313" key="10">
    <source>
        <dbReference type="Proteomes" id="UP000527616"/>
    </source>
</evidence>
<keyword evidence="5 7" id="KW-1133">Transmembrane helix</keyword>
<evidence type="ECO:0000256" key="5">
    <source>
        <dbReference type="ARBA" id="ARBA00022989"/>
    </source>
</evidence>
<dbReference type="PANTHER" id="PTHR32243">
    <property type="entry name" value="MALTOSE TRANSPORT SYSTEM PERMEASE-RELATED"/>
    <property type="match status" value="1"/>
</dbReference>
<feature type="transmembrane region" description="Helical" evidence="7">
    <location>
        <begin position="149"/>
        <end position="170"/>
    </location>
</feature>